<proteinExistence type="predicted"/>
<accession>A0A6L2M0Y5</accession>
<protein>
    <submittedName>
        <fullName evidence="2">Uncharacterized protein</fullName>
    </submittedName>
</protein>
<gene>
    <name evidence="2" type="ORF">Tci_038023</name>
</gene>
<feature type="region of interest" description="Disordered" evidence="1">
    <location>
        <begin position="162"/>
        <end position="182"/>
    </location>
</feature>
<feature type="region of interest" description="Disordered" evidence="1">
    <location>
        <begin position="1"/>
        <end position="71"/>
    </location>
</feature>
<evidence type="ECO:0000256" key="1">
    <source>
        <dbReference type="SAM" id="MobiDB-lite"/>
    </source>
</evidence>
<reference evidence="2" key="1">
    <citation type="journal article" date="2019" name="Sci. Rep.">
        <title>Draft genome of Tanacetum cinerariifolium, the natural source of mosquito coil.</title>
        <authorList>
            <person name="Yamashiro T."/>
            <person name="Shiraishi A."/>
            <person name="Satake H."/>
            <person name="Nakayama K."/>
        </authorList>
    </citation>
    <scope>NUCLEOTIDE SEQUENCE</scope>
</reference>
<comment type="caution">
    <text evidence="2">The sequence shown here is derived from an EMBL/GenBank/DDBJ whole genome shotgun (WGS) entry which is preliminary data.</text>
</comment>
<dbReference type="EMBL" id="BKCJ010005314">
    <property type="protein sequence ID" value="GEU66045.1"/>
    <property type="molecule type" value="Genomic_DNA"/>
</dbReference>
<organism evidence="2">
    <name type="scientific">Tanacetum cinerariifolium</name>
    <name type="common">Dalmatian daisy</name>
    <name type="synonym">Chrysanthemum cinerariifolium</name>
    <dbReference type="NCBI Taxonomy" id="118510"/>
    <lineage>
        <taxon>Eukaryota</taxon>
        <taxon>Viridiplantae</taxon>
        <taxon>Streptophyta</taxon>
        <taxon>Embryophyta</taxon>
        <taxon>Tracheophyta</taxon>
        <taxon>Spermatophyta</taxon>
        <taxon>Magnoliopsida</taxon>
        <taxon>eudicotyledons</taxon>
        <taxon>Gunneridae</taxon>
        <taxon>Pentapetalae</taxon>
        <taxon>asterids</taxon>
        <taxon>campanulids</taxon>
        <taxon>Asterales</taxon>
        <taxon>Asteraceae</taxon>
        <taxon>Asteroideae</taxon>
        <taxon>Anthemideae</taxon>
        <taxon>Anthemidinae</taxon>
        <taxon>Tanacetum</taxon>
    </lineage>
</organism>
<evidence type="ECO:0000313" key="2">
    <source>
        <dbReference type="EMBL" id="GEU66045.1"/>
    </source>
</evidence>
<name>A0A6L2M0Y5_TANCI</name>
<feature type="compositionally biased region" description="Basic and acidic residues" evidence="1">
    <location>
        <begin position="56"/>
        <end position="70"/>
    </location>
</feature>
<dbReference type="AlphaFoldDB" id="A0A6L2M0Y5"/>
<sequence length="237" mass="26387">MKKAMKSSKDDFILKQRPKGTGEGSSAVPDNPYELSDSSSLKSKNEEGFLSINDKASQEKPKNERTKTDISDVNAAKIQVVVAETEKKKPEVPLSSSQTLSCAKYGNQLLSDNVNISINDVLQDLVETDTQSMVEVPVLEENPLAQEIQLFNVVVASLTVETTHSPKQQPPQSQPKRSKTKIILKKPKKHDEKVNADVVLKRLTRLEKKVAEMSKIDYTDVFENSIQANVIVSRAFY</sequence>